<dbReference type="Proteomes" id="UP000249123">
    <property type="component" value="Unassembled WGS sequence"/>
</dbReference>
<sequence length="127" mass="13859">MTDTINAQDILDQVETVLMAERQLLVSGQAHRLAEMSQEKIAAMNAFDGLLQNGIDYLREVPIRHQIEGIVGMARENAIHFLAVQNGLQSILTRVGNASQESYVGAYQSNGGQTPFTHATGGYSRKA</sequence>
<protein>
    <recommendedName>
        <fullName evidence="3">Flagellar protein FlgN</fullName>
    </recommendedName>
</protein>
<keyword evidence="2" id="KW-1185">Reference proteome</keyword>
<organism evidence="1 2">
    <name type="scientific">Hyphomonas pacifica</name>
    <dbReference type="NCBI Taxonomy" id="1280941"/>
    <lineage>
        <taxon>Bacteria</taxon>
        <taxon>Pseudomonadati</taxon>
        <taxon>Pseudomonadota</taxon>
        <taxon>Alphaproteobacteria</taxon>
        <taxon>Hyphomonadales</taxon>
        <taxon>Hyphomonadaceae</taxon>
        <taxon>Hyphomonas</taxon>
    </lineage>
</organism>
<accession>A0A328K6Y6</accession>
<accession>A0A062U7T1</accession>
<dbReference type="RefSeq" id="WP_034824750.1">
    <property type="nucleotide sequence ID" value="NZ_AWFA01000007.1"/>
</dbReference>
<proteinExistence type="predicted"/>
<dbReference type="OrthoDB" id="7631831at2"/>
<evidence type="ECO:0000313" key="1">
    <source>
        <dbReference type="EMBL" id="RAN35044.1"/>
    </source>
</evidence>
<comment type="caution">
    <text evidence="1">The sequence shown here is derived from an EMBL/GenBank/DDBJ whole genome shotgun (WGS) entry which is preliminary data.</text>
</comment>
<dbReference type="AlphaFoldDB" id="A0A062U7T1"/>
<reference evidence="1 2" key="1">
    <citation type="submission" date="2013-04" db="EMBL/GenBank/DDBJ databases">
        <title>Hyphomonas sp. T24B3 Genome Sequencing.</title>
        <authorList>
            <person name="Lai Q."/>
            <person name="Shao Z."/>
        </authorList>
    </citation>
    <scope>NUCLEOTIDE SEQUENCE [LARGE SCALE GENOMIC DNA]</scope>
    <source>
        <strain evidence="1 2">T24B3</strain>
    </source>
</reference>
<dbReference type="eggNOG" id="ENOG503192X">
    <property type="taxonomic scope" value="Bacteria"/>
</dbReference>
<evidence type="ECO:0008006" key="3">
    <source>
        <dbReference type="Google" id="ProtNLM"/>
    </source>
</evidence>
<dbReference type="STRING" id="1280941.HY2_09240"/>
<name>A0A062U7T1_9PROT</name>
<evidence type="ECO:0000313" key="2">
    <source>
        <dbReference type="Proteomes" id="UP000249123"/>
    </source>
</evidence>
<dbReference type="EMBL" id="AWFB01000007">
    <property type="protein sequence ID" value="RAN35044.1"/>
    <property type="molecule type" value="Genomic_DNA"/>
</dbReference>
<gene>
    <name evidence="1" type="ORF">HY3_09370</name>
</gene>